<accession>A0ACB8SWX3</accession>
<gene>
    <name evidence="1" type="ORF">BV25DRAFT_991791</name>
</gene>
<organism evidence="1 2">
    <name type="scientific">Artomyces pyxidatus</name>
    <dbReference type="NCBI Taxonomy" id="48021"/>
    <lineage>
        <taxon>Eukaryota</taxon>
        <taxon>Fungi</taxon>
        <taxon>Dikarya</taxon>
        <taxon>Basidiomycota</taxon>
        <taxon>Agaricomycotina</taxon>
        <taxon>Agaricomycetes</taxon>
        <taxon>Russulales</taxon>
        <taxon>Auriscalpiaceae</taxon>
        <taxon>Artomyces</taxon>
    </lineage>
</organism>
<keyword evidence="2" id="KW-1185">Reference proteome</keyword>
<reference evidence="1" key="2">
    <citation type="journal article" date="2022" name="New Phytol.">
        <title>Evolutionary transition to the ectomycorrhizal habit in the genomes of a hyperdiverse lineage of mushroom-forming fungi.</title>
        <authorList>
            <person name="Looney B."/>
            <person name="Miyauchi S."/>
            <person name="Morin E."/>
            <person name="Drula E."/>
            <person name="Courty P.E."/>
            <person name="Kohler A."/>
            <person name="Kuo A."/>
            <person name="LaButti K."/>
            <person name="Pangilinan J."/>
            <person name="Lipzen A."/>
            <person name="Riley R."/>
            <person name="Andreopoulos W."/>
            <person name="He G."/>
            <person name="Johnson J."/>
            <person name="Nolan M."/>
            <person name="Tritt A."/>
            <person name="Barry K.W."/>
            <person name="Grigoriev I.V."/>
            <person name="Nagy L.G."/>
            <person name="Hibbett D."/>
            <person name="Henrissat B."/>
            <person name="Matheny P.B."/>
            <person name="Labbe J."/>
            <person name="Martin F.M."/>
        </authorList>
    </citation>
    <scope>NUCLEOTIDE SEQUENCE</scope>
    <source>
        <strain evidence="1">HHB10654</strain>
    </source>
</reference>
<name>A0ACB8SWX3_9AGAM</name>
<reference evidence="1" key="1">
    <citation type="submission" date="2021-03" db="EMBL/GenBank/DDBJ databases">
        <authorList>
            <consortium name="DOE Joint Genome Institute"/>
            <person name="Ahrendt S."/>
            <person name="Looney B.P."/>
            <person name="Miyauchi S."/>
            <person name="Morin E."/>
            <person name="Drula E."/>
            <person name="Courty P.E."/>
            <person name="Chicoki N."/>
            <person name="Fauchery L."/>
            <person name="Kohler A."/>
            <person name="Kuo A."/>
            <person name="Labutti K."/>
            <person name="Pangilinan J."/>
            <person name="Lipzen A."/>
            <person name="Riley R."/>
            <person name="Andreopoulos W."/>
            <person name="He G."/>
            <person name="Johnson J."/>
            <person name="Barry K.W."/>
            <person name="Grigoriev I.V."/>
            <person name="Nagy L."/>
            <person name="Hibbett D."/>
            <person name="Henrissat B."/>
            <person name="Matheny P.B."/>
            <person name="Labbe J."/>
            <person name="Martin F."/>
        </authorList>
    </citation>
    <scope>NUCLEOTIDE SEQUENCE</scope>
    <source>
        <strain evidence="1">HHB10654</strain>
    </source>
</reference>
<proteinExistence type="predicted"/>
<comment type="caution">
    <text evidence="1">The sequence shown here is derived from an EMBL/GenBank/DDBJ whole genome shotgun (WGS) entry which is preliminary data.</text>
</comment>
<dbReference type="Proteomes" id="UP000814140">
    <property type="component" value="Unassembled WGS sequence"/>
</dbReference>
<sequence length="61" mass="6959">MPIFGHAASQDSITYFPYSPTISCYALITSGLVSTLCLQRVRRHRVIWPYLARSYVVSTTY</sequence>
<evidence type="ECO:0000313" key="2">
    <source>
        <dbReference type="Proteomes" id="UP000814140"/>
    </source>
</evidence>
<evidence type="ECO:0000313" key="1">
    <source>
        <dbReference type="EMBL" id="KAI0060186.1"/>
    </source>
</evidence>
<dbReference type="EMBL" id="MU277221">
    <property type="protein sequence ID" value="KAI0060186.1"/>
    <property type="molecule type" value="Genomic_DNA"/>
</dbReference>
<protein>
    <submittedName>
        <fullName evidence="1">Uncharacterized protein</fullName>
    </submittedName>
</protein>